<dbReference type="OrthoDB" id="5124663at2759"/>
<feature type="compositionally biased region" description="Basic and acidic residues" evidence="1">
    <location>
        <begin position="268"/>
        <end position="291"/>
    </location>
</feature>
<dbReference type="Proteomes" id="UP000076744">
    <property type="component" value="Unassembled WGS sequence"/>
</dbReference>
<evidence type="ECO:0000313" key="3">
    <source>
        <dbReference type="Proteomes" id="UP000076744"/>
    </source>
</evidence>
<dbReference type="RefSeq" id="XP_018703272.1">
    <property type="nucleotide sequence ID" value="XM_018849773.1"/>
</dbReference>
<feature type="region of interest" description="Disordered" evidence="1">
    <location>
        <begin position="254"/>
        <end position="305"/>
    </location>
</feature>
<comment type="caution">
    <text evidence="2">The sequence shown here is derived from an EMBL/GenBank/DDBJ whole genome shotgun (WGS) entry which is preliminary data.</text>
</comment>
<dbReference type="GeneID" id="30022461"/>
<reference evidence="2 3" key="1">
    <citation type="journal article" date="2016" name="Genome Biol. Evol.">
        <title>Divergent and convergent evolution of fungal pathogenicity.</title>
        <authorList>
            <person name="Shang Y."/>
            <person name="Xiao G."/>
            <person name="Zheng P."/>
            <person name="Cen K."/>
            <person name="Zhan S."/>
            <person name="Wang C."/>
        </authorList>
    </citation>
    <scope>NUCLEOTIDE SEQUENCE [LARGE SCALE GENOMIC DNA]</scope>
    <source>
        <strain evidence="2 3">ARSEF 2679</strain>
    </source>
</reference>
<evidence type="ECO:0000256" key="1">
    <source>
        <dbReference type="SAM" id="MobiDB-lite"/>
    </source>
</evidence>
<organism evidence="2 3">
    <name type="scientific">Cordyceps fumosorosea (strain ARSEF 2679)</name>
    <name type="common">Isaria fumosorosea</name>
    <dbReference type="NCBI Taxonomy" id="1081104"/>
    <lineage>
        <taxon>Eukaryota</taxon>
        <taxon>Fungi</taxon>
        <taxon>Dikarya</taxon>
        <taxon>Ascomycota</taxon>
        <taxon>Pezizomycotina</taxon>
        <taxon>Sordariomycetes</taxon>
        <taxon>Hypocreomycetidae</taxon>
        <taxon>Hypocreales</taxon>
        <taxon>Cordycipitaceae</taxon>
        <taxon>Cordyceps</taxon>
    </lineage>
</organism>
<feature type="region of interest" description="Disordered" evidence="1">
    <location>
        <begin position="31"/>
        <end position="69"/>
    </location>
</feature>
<feature type="compositionally biased region" description="Low complexity" evidence="1">
    <location>
        <begin position="42"/>
        <end position="57"/>
    </location>
</feature>
<accession>A0A167T1Q7</accession>
<dbReference type="EMBL" id="AZHB01000015">
    <property type="protein sequence ID" value="OAA60159.1"/>
    <property type="molecule type" value="Genomic_DNA"/>
</dbReference>
<dbReference type="AlphaFoldDB" id="A0A167T1Q7"/>
<gene>
    <name evidence="2" type="ORF">ISF_06169</name>
</gene>
<keyword evidence="3" id="KW-1185">Reference proteome</keyword>
<feature type="compositionally biased region" description="Polar residues" evidence="1">
    <location>
        <begin position="295"/>
        <end position="305"/>
    </location>
</feature>
<protein>
    <submittedName>
        <fullName evidence="2">Uncharacterized protein</fullName>
    </submittedName>
</protein>
<sequence>MAVTAPRAAAVVPGACCVQLLGGATRRASTLPAKPLRYQSDGSSSSSSSRPPRSGRPAKTSALPPRAAPVARILSPDVAKFIRSRDGHLTTTPETARFLRAHPTIDHDHGTMARLEAAAHTPADAAAAIRRLSQQYGVRLAWSPRHVIHPHRLRFLDPRGHPLAARVWAFATATGGVSAVVWQLTKRELLRAVFRRLAARGYDEHGGRADGGGEIRGTLWLTLWRPQHARRLPVDEFGEVVADVLDRHYAVRPASAEGRGGSAEGPTDEMKNWKPRERSGVREGDMRRPAGEADGQSTWQPRKSK</sequence>
<name>A0A167T1Q7_CORFA</name>
<proteinExistence type="predicted"/>
<evidence type="ECO:0000313" key="2">
    <source>
        <dbReference type="EMBL" id="OAA60159.1"/>
    </source>
</evidence>